<evidence type="ECO:0000313" key="1">
    <source>
        <dbReference type="EMBL" id="KAH7992066.1"/>
    </source>
</evidence>
<proteinExistence type="predicted"/>
<accession>A0ACB8EIN2</accession>
<dbReference type="EMBL" id="CM037616">
    <property type="protein sequence ID" value="KAH7992066.1"/>
    <property type="molecule type" value="Genomic_DNA"/>
</dbReference>
<gene>
    <name evidence="1" type="ORF">K3G42_018911</name>
</gene>
<protein>
    <submittedName>
        <fullName evidence="1">Uncharacterized protein</fullName>
    </submittedName>
</protein>
<sequence length="340" mass="37111">MYIAADVRAHQLVLPPCDVVIKAVADYVRNIQDTSDLDAIAKDVFQHSQSRTDDKVKRFKRAVAYYSATNKPMAFHPTHYLARPNQFGMPGIVPPYVSSQMLNIPQTPLQAKHVSQHMSSQGSAQGPGPYPYNLSESAITLDAGGKNLSEQNNYSNIPHEGKHTPLYERSSPINPAQSGSPNHVDSTYFPASSASSSSDNDDGNGSAVNHVGGNKLSWEKSGTQSENQARGDPEDQTKGYERLSLTGLSFSGGSWGTTVLATGRNVSFCVQEGFGFRSRHVRTGLVERYAKRAEASGHLRRPEQASRSTPIHSIKRGFANQHRALIRRSVAEGSGAFWQN</sequence>
<evidence type="ECO:0000313" key="2">
    <source>
        <dbReference type="Proteomes" id="UP000827872"/>
    </source>
</evidence>
<name>A0ACB8EIN2_9SAUR</name>
<comment type="caution">
    <text evidence="1">The sequence shown here is derived from an EMBL/GenBank/DDBJ whole genome shotgun (WGS) entry which is preliminary data.</text>
</comment>
<keyword evidence="2" id="KW-1185">Reference proteome</keyword>
<dbReference type="Proteomes" id="UP000827872">
    <property type="component" value="Linkage Group LG03"/>
</dbReference>
<organism evidence="1 2">
    <name type="scientific">Sphaerodactylus townsendi</name>
    <dbReference type="NCBI Taxonomy" id="933632"/>
    <lineage>
        <taxon>Eukaryota</taxon>
        <taxon>Metazoa</taxon>
        <taxon>Chordata</taxon>
        <taxon>Craniata</taxon>
        <taxon>Vertebrata</taxon>
        <taxon>Euteleostomi</taxon>
        <taxon>Lepidosauria</taxon>
        <taxon>Squamata</taxon>
        <taxon>Bifurcata</taxon>
        <taxon>Gekkota</taxon>
        <taxon>Sphaerodactylidae</taxon>
        <taxon>Sphaerodactylus</taxon>
    </lineage>
</organism>
<reference evidence="1" key="1">
    <citation type="submission" date="2021-08" db="EMBL/GenBank/DDBJ databases">
        <title>The first chromosome-level gecko genome reveals the dynamic sex chromosomes of Neotropical dwarf geckos (Sphaerodactylidae: Sphaerodactylus).</title>
        <authorList>
            <person name="Pinto B.J."/>
            <person name="Keating S.E."/>
            <person name="Gamble T."/>
        </authorList>
    </citation>
    <scope>NUCLEOTIDE SEQUENCE</scope>
    <source>
        <strain evidence="1">TG3544</strain>
    </source>
</reference>